<dbReference type="Pfam" id="PF05402">
    <property type="entry name" value="PqqD"/>
    <property type="match status" value="1"/>
</dbReference>
<accession>A0A2R7Y1U7</accession>
<dbReference type="EMBL" id="NDWU01000016">
    <property type="protein sequence ID" value="PUA31520.1"/>
    <property type="molecule type" value="Genomic_DNA"/>
</dbReference>
<sequence length="88" mass="9782">MEEVRIARKGGVVRDEEGKLLLVNEDNEAYIASEMVVYIWNACDGKTLDELTKEIAEAVNRDAGEVKEALSELIGKLKEAKLVEYTAP</sequence>
<dbReference type="InterPro" id="IPR008792">
    <property type="entry name" value="PQQD"/>
</dbReference>
<evidence type="ECO:0000313" key="2">
    <source>
        <dbReference type="Proteomes" id="UP000244066"/>
    </source>
</evidence>
<name>A0A2R7Y1U7_9ARCH</name>
<comment type="caution">
    <text evidence="1">The sequence shown here is derived from an EMBL/GenBank/DDBJ whole genome shotgun (WGS) entry which is preliminary data.</text>
</comment>
<evidence type="ECO:0008006" key="3">
    <source>
        <dbReference type="Google" id="ProtNLM"/>
    </source>
</evidence>
<dbReference type="InterPro" id="IPR041881">
    <property type="entry name" value="PqqD_sf"/>
</dbReference>
<proteinExistence type="predicted"/>
<dbReference type="Gene3D" id="1.10.10.1150">
    <property type="entry name" value="Coenzyme PQQ synthesis protein D (PqqD)"/>
    <property type="match status" value="1"/>
</dbReference>
<protein>
    <recommendedName>
        <fullName evidence="3">PqqD family protein</fullName>
    </recommendedName>
</protein>
<organism evidence="1 2">
    <name type="scientific">Candidatus Terraquivivens tikiterensis</name>
    <dbReference type="NCBI Taxonomy" id="1980982"/>
    <lineage>
        <taxon>Archaea</taxon>
        <taxon>Nitrososphaerota</taxon>
        <taxon>Candidatus Wolframiiraptoraceae</taxon>
        <taxon>Candidatus Terraquivivens</taxon>
    </lineage>
</organism>
<gene>
    <name evidence="1" type="ORF">B9J98_06115</name>
</gene>
<reference evidence="1 2" key="1">
    <citation type="submission" date="2017-04" db="EMBL/GenBank/DDBJ databases">
        <title>Draft Aigarchaeota genome from a New Zealand hot spring.</title>
        <authorList>
            <person name="Reysenbach A.-L."/>
            <person name="Donaho J.A."/>
            <person name="Gerhart J."/>
            <person name="Kelley J.F."/>
            <person name="Kouba K."/>
            <person name="Podar M."/>
            <person name="Stott M."/>
        </authorList>
    </citation>
    <scope>NUCLEOTIDE SEQUENCE [LARGE SCALE GENOMIC DNA]</scope>
    <source>
        <strain evidence="1">NZ13_MG1</strain>
    </source>
</reference>
<dbReference type="Proteomes" id="UP000244066">
    <property type="component" value="Unassembled WGS sequence"/>
</dbReference>
<evidence type="ECO:0000313" key="1">
    <source>
        <dbReference type="EMBL" id="PUA31520.1"/>
    </source>
</evidence>
<dbReference type="AlphaFoldDB" id="A0A2R7Y1U7"/>